<sequence length="92" mass="9889">MKRTIRFTALSLMLMGFTCGALAAQRPYSPLQSIEQSWITASVQRSDSPLGSLIEASFIGFTPDGASRPKPRLLIAAPAPEQLVVRIAGLSE</sequence>
<evidence type="ECO:0000313" key="3">
    <source>
        <dbReference type="Proteomes" id="UP000789704"/>
    </source>
</evidence>
<comment type="caution">
    <text evidence="2">The sequence shown here is derived from an EMBL/GenBank/DDBJ whole genome shotgun (WGS) entry which is preliminary data.</text>
</comment>
<name>A0A9N8X5G5_9BURK</name>
<reference evidence="2" key="1">
    <citation type="submission" date="2021-04" db="EMBL/GenBank/DDBJ databases">
        <authorList>
            <person name="Vanwijnsberghe S."/>
        </authorList>
    </citation>
    <scope>NUCLEOTIDE SEQUENCE</scope>
    <source>
        <strain evidence="2">LMG 31841</strain>
    </source>
</reference>
<gene>
    <name evidence="2" type="ORF">LMG31841_05220</name>
</gene>
<keyword evidence="3" id="KW-1185">Reference proteome</keyword>
<dbReference type="Proteomes" id="UP000789704">
    <property type="component" value="Unassembled WGS sequence"/>
</dbReference>
<dbReference type="AlphaFoldDB" id="A0A9N8X5G5"/>
<keyword evidence="1" id="KW-0732">Signal</keyword>
<accession>A0A9N8X5G5</accession>
<dbReference type="RefSeq" id="WP_228883138.1">
    <property type="nucleotide sequence ID" value="NZ_CAJQYX010000015.1"/>
</dbReference>
<protein>
    <submittedName>
        <fullName evidence="2">Uncharacterized protein</fullName>
    </submittedName>
</protein>
<feature type="signal peptide" evidence="1">
    <location>
        <begin position="1"/>
        <end position="23"/>
    </location>
</feature>
<dbReference type="EMBL" id="CAJQZC010000013">
    <property type="protein sequence ID" value="CAG4922752.1"/>
    <property type="molecule type" value="Genomic_DNA"/>
</dbReference>
<evidence type="ECO:0000256" key="1">
    <source>
        <dbReference type="SAM" id="SignalP"/>
    </source>
</evidence>
<feature type="chain" id="PRO_5040255636" evidence="1">
    <location>
        <begin position="24"/>
        <end position="92"/>
    </location>
</feature>
<evidence type="ECO:0000313" key="2">
    <source>
        <dbReference type="EMBL" id="CAG4922752.1"/>
    </source>
</evidence>
<proteinExistence type="predicted"/>
<organism evidence="2 3">
    <name type="scientific">Paraburkholderia saeva</name>
    <dbReference type="NCBI Taxonomy" id="2777537"/>
    <lineage>
        <taxon>Bacteria</taxon>
        <taxon>Pseudomonadati</taxon>
        <taxon>Pseudomonadota</taxon>
        <taxon>Betaproteobacteria</taxon>
        <taxon>Burkholderiales</taxon>
        <taxon>Burkholderiaceae</taxon>
        <taxon>Paraburkholderia</taxon>
    </lineage>
</organism>